<dbReference type="Pfam" id="PF00090">
    <property type="entry name" value="TSP_1"/>
    <property type="match status" value="1"/>
</dbReference>
<organism evidence="11 12">
    <name type="scientific">Owenia fusiformis</name>
    <name type="common">Polychaete worm</name>
    <dbReference type="NCBI Taxonomy" id="6347"/>
    <lineage>
        <taxon>Eukaryota</taxon>
        <taxon>Metazoa</taxon>
        <taxon>Spiralia</taxon>
        <taxon>Lophotrochozoa</taxon>
        <taxon>Annelida</taxon>
        <taxon>Polychaeta</taxon>
        <taxon>Sedentaria</taxon>
        <taxon>Canalipalpata</taxon>
        <taxon>Sabellida</taxon>
        <taxon>Oweniida</taxon>
        <taxon>Oweniidae</taxon>
        <taxon>Owenia</taxon>
    </lineage>
</organism>
<keyword evidence="9 10" id="KW-1015">Disulfide bond</keyword>
<dbReference type="InterPro" id="IPR003886">
    <property type="entry name" value="NIDO_dom"/>
</dbReference>
<dbReference type="SMART" id="SM00209">
    <property type="entry name" value="TSP1"/>
    <property type="match status" value="1"/>
</dbReference>
<proteinExistence type="predicted"/>
<dbReference type="Gene3D" id="2.20.100.10">
    <property type="entry name" value="Thrombospondin type-1 (TSP1) repeat"/>
    <property type="match status" value="1"/>
</dbReference>
<protein>
    <submittedName>
        <fullName evidence="11">Uncharacterized protein</fullName>
    </submittedName>
</protein>
<evidence type="ECO:0000256" key="5">
    <source>
        <dbReference type="ARBA" id="ARBA00022737"/>
    </source>
</evidence>
<dbReference type="FunFam" id="2.20.100.10:FF:000001">
    <property type="entry name" value="semaphorin-5A isoform X1"/>
    <property type="match status" value="1"/>
</dbReference>
<dbReference type="SMART" id="SM00181">
    <property type="entry name" value="EGF"/>
    <property type="match status" value="13"/>
</dbReference>
<feature type="disulfide bond" evidence="10">
    <location>
        <begin position="1669"/>
        <end position="1678"/>
    </location>
</feature>
<dbReference type="SUPFAM" id="SSF57184">
    <property type="entry name" value="Growth factor receptor domain"/>
    <property type="match status" value="4"/>
</dbReference>
<dbReference type="PROSITE" id="PS00022">
    <property type="entry name" value="EGF_1"/>
    <property type="match status" value="2"/>
</dbReference>
<dbReference type="InterPro" id="IPR000884">
    <property type="entry name" value="TSP1_rpt"/>
</dbReference>
<dbReference type="PANTHER" id="PTHR13802">
    <property type="entry name" value="MUCIN 4-RELATED"/>
    <property type="match status" value="1"/>
</dbReference>
<dbReference type="PROSITE" id="PS01186">
    <property type="entry name" value="EGF_2"/>
    <property type="match status" value="6"/>
</dbReference>
<dbReference type="SUPFAM" id="SSF82895">
    <property type="entry name" value="TSP-1 type 1 repeat"/>
    <property type="match status" value="1"/>
</dbReference>
<dbReference type="PROSITE" id="PS50092">
    <property type="entry name" value="TSP1"/>
    <property type="match status" value="1"/>
</dbReference>
<keyword evidence="7" id="KW-1133">Transmembrane helix</keyword>
<keyword evidence="4" id="KW-0732">Signal</keyword>
<dbReference type="PROSITE" id="PS50026">
    <property type="entry name" value="EGF_3"/>
    <property type="match status" value="6"/>
</dbReference>
<dbReference type="OrthoDB" id="6375837at2759"/>
<evidence type="ECO:0000256" key="1">
    <source>
        <dbReference type="ARBA" id="ARBA00004370"/>
    </source>
</evidence>
<dbReference type="InterPro" id="IPR005533">
    <property type="entry name" value="AMOP_dom"/>
</dbReference>
<evidence type="ECO:0000256" key="2">
    <source>
        <dbReference type="ARBA" id="ARBA00022536"/>
    </source>
</evidence>
<dbReference type="InterPro" id="IPR024731">
    <property type="entry name" value="NELL2-like_EGF"/>
</dbReference>
<keyword evidence="12" id="KW-1185">Reference proteome</keyword>
<dbReference type="PROSITE" id="PS51233">
    <property type="entry name" value="VWFD"/>
    <property type="match status" value="1"/>
</dbReference>
<dbReference type="InterPro" id="IPR018097">
    <property type="entry name" value="EGF_Ca-bd_CS"/>
</dbReference>
<dbReference type="Pfam" id="PF00094">
    <property type="entry name" value="VWD"/>
    <property type="match status" value="1"/>
</dbReference>
<dbReference type="PROSITE" id="PS00010">
    <property type="entry name" value="ASX_HYDROXYL"/>
    <property type="match status" value="2"/>
</dbReference>
<comment type="subcellular location">
    <subcellularLocation>
        <location evidence="1">Membrane</location>
    </subcellularLocation>
</comment>
<evidence type="ECO:0000256" key="4">
    <source>
        <dbReference type="ARBA" id="ARBA00022729"/>
    </source>
</evidence>
<dbReference type="CDD" id="cd00054">
    <property type="entry name" value="EGF_CA"/>
    <property type="match status" value="5"/>
</dbReference>
<dbReference type="InterPro" id="IPR036383">
    <property type="entry name" value="TSP1_rpt_sf"/>
</dbReference>
<dbReference type="PROSITE" id="PS50856">
    <property type="entry name" value="AMOP"/>
    <property type="match status" value="1"/>
</dbReference>
<dbReference type="SMART" id="SM00539">
    <property type="entry name" value="NIDO"/>
    <property type="match status" value="1"/>
</dbReference>
<feature type="disulfide bond" evidence="10">
    <location>
        <begin position="1650"/>
        <end position="1667"/>
    </location>
</feature>
<keyword evidence="2 10" id="KW-0245">EGF-like domain</keyword>
<keyword evidence="3" id="KW-0812">Transmembrane</keyword>
<dbReference type="GO" id="GO:0007160">
    <property type="term" value="P:cell-matrix adhesion"/>
    <property type="evidence" value="ECO:0007669"/>
    <property type="project" value="InterPro"/>
</dbReference>
<dbReference type="InterPro" id="IPR051495">
    <property type="entry name" value="Epithelial_Barrier/Signaling"/>
</dbReference>
<comment type="caution">
    <text evidence="11">The sequence shown here is derived from an EMBL/GenBank/DDBJ whole genome shotgun (WGS) entry which is preliminary data.</text>
</comment>
<dbReference type="GO" id="GO:0005509">
    <property type="term" value="F:calcium ion binding"/>
    <property type="evidence" value="ECO:0007669"/>
    <property type="project" value="InterPro"/>
</dbReference>
<accession>A0A8J1UWB8</accession>
<dbReference type="InterPro" id="IPR001881">
    <property type="entry name" value="EGF-like_Ca-bd_dom"/>
</dbReference>
<evidence type="ECO:0000313" key="11">
    <source>
        <dbReference type="EMBL" id="CAH1772469.1"/>
    </source>
</evidence>
<dbReference type="GO" id="GO:0016020">
    <property type="term" value="C:membrane"/>
    <property type="evidence" value="ECO:0007669"/>
    <property type="project" value="UniProtKB-SubCell"/>
</dbReference>
<feature type="non-terminal residue" evidence="11">
    <location>
        <position position="1"/>
    </location>
</feature>
<dbReference type="SUPFAM" id="SSF57196">
    <property type="entry name" value="EGF/Laminin"/>
    <property type="match status" value="1"/>
</dbReference>
<evidence type="ECO:0000313" key="12">
    <source>
        <dbReference type="Proteomes" id="UP000749559"/>
    </source>
</evidence>
<sequence length="3023" mass="337399">QEKIQYNLPASFNFSVRVSCVSSVDCATLVNGDNFQLEVLGFDSVRNPLAGVTPMIIDASWANDEANSLSPEDALDTSFSATHSIEIQISGLFIVSDFSACVRVKYIGLKVVKGTSSEVTALNDDTFNLDNYVMSPFEISCTNFSVDLAVGVVDFHDASSEVNITAENFEIHFGVSITGENFPGEPQGHNIFYDIYISEDDVFDENDFKLDYEIPDDLATLVPDPLEVSSFAMFFSIPFKQSDMIQYCGRDVFLLVVLDTDNNLIESDLTNNVREVSFTLINCQDGVYLYTKNLTVPNIVFSGEDVPIEVGFEALLLGSEGLEPDPPEKLVEFQFSIVDSIEDPKINVSVNYTVPEANIEAIPAESETPLRLNTTANPDKIPSSIVIPAHVSLCGHQLYMKAEAIITSGNPDELHTESYAVYHPTYINCPEDQLALNNLQIKWLPESLWSESTNRVDFKLDVINQGAMIPLNEYARKFKILIYFSVDETLSEEEDSVLEVYFAGDEGRRYEWYGAIDQDEVIETPLLSGELRLDSFEQCSEIKEKSMKPTWFFKLLAEDEAHSVYKDNDVLEYALDPDMLLCEFVNMDLSVVDVTLVGPDGNRTQEFYSGVPIHFSVDVAHDQPSGSVINAVPFDSEDLPFTVELYLSQDAILDEFDAKIALDMTVQQRHTLQQGIQSHTARIIPFTGSNLLLELTGDTPYTQFCGETHVIANVIDLQNQKPPIDPVTWNNYRALPVVFNCTGDVLVFESVKVDLVYPQTKLYGNEVTKLTMSAVLKNYADEDIPDSKDGRPIINFRAFVSANNKLERIKDPELEVTLHADLTRDVTKGFKSLANRTYEGRLDVVMAQSLCTFSPRFLIIEASKGAQVGLPEAVISNNYEFVDLDGILDCSLVKTDVILTAFSLPNGTNLIPGTGFPFHLSAEITLQGGATVGKKGSKFLEFQLYLSDDANIDEDDFSLDFSGRDQEDMLTGLVNQNLQRTLDSIDEQVVVPSTVPDRYCGHVYLIPYLDSGDEIIEIQEHNNYEVVDVIVNCSDIFELVKPKFSVQQQEKYFKAPGIIHFGFTVINNLNEMIDTENAQPFAIPKLYIKHDEDSTEHDITPEYWTIEQGDDWTLTASNDSVLVLQQYGEITMKQVCNYEVDPIETGENILIFRLIPGYNNALFEMYADGVAENDMMVMAIHVECGDDIFDLLSNYEGLDEAPFSLMLGNTLHFGHNPFNLAVKVNQSGNTGWEIQPSLSNSPYMFEYSFYMLGMTGVGQIMFKQVDYDILAKKDAINGGTYDGKIIALTDASVGLDLSPEDYLFFCNANAIVLTVNIDTKQQVLESNEGKANQYSIEEAIFDQDECTDMKDLYVEKWMLTSMKNDIVETNHTYDYSLQVNAILTTNEALDNVTTTDYKHFLLKYFLSFDAVYDDNDTELVVPITPNQAEELEKHVEQETVGTFDLDEVGLVIPLTAEVYPYCWKRVYLGVLVDSTDVQIEVTEDNNVGMLEIILDCYDLLNECEVGYANCHENGYCTDLPYNLYTEYGVGFSCHCKPGYTGDGIQCENIDECDETEPTHTCDMIPHSTCSDLPGSYICECNQGFTQSVGVQGEQVCLNNDECQSGDNDCHEMAECIDLVGPPFYRCQCKTGFIGNGTHCEDVIDCREDSCNYNGICKEHPAGNAIICHCNDLYEGDFCQIVHGGWSEWSAWSECLSECEEGKETRTRQCDNPAPKNGGRNCPVVNKVGDLQERQCDLGICTADASVHWCDAVDPCYVGTPVGAYEAGGGECYNGKGGASFICTCQPGYRAIYDDITGLFIRCEDIDECSEGVAGCDYVSTCHNAPGTYSCQCWEGYEVTGDNVCIDIDECALEIDDCDRDTMSCDNKPGTYECHCNEQFKQEKKNNKCQENRLFPYGKDAGDYMVNTFSVATSERVSNLIPIPHGLPLFGGDLIENVYVSENGVIVATRNNVDQNNKETFRNPVNLNSLELSDEVAAIIAPLWADSASDDTDGSKIWINTYRNTSLPLFSNVNRLFSEHVNPGVEMTFILKVTWENMRPHYRWQPDEMNTFQALLATDYRSSYVMFIYDDGGMNWKPLYSAEDIMLVYKGYPAWIGYAAKNRNKVWHRKQNENSGHYSLVPDQLSAYRVADKMLQAPGHEMVGWAFYRLDNSDGFLNSRKQCIDWYNNEPDVSSWGSSIVGTCPSSLSQAEVDLRLTKEVSITASGNQCFKNTFPQDNGGKIRCCYRDGALMTINETAQMAAVDVYQDSGFMTRYPESFNPNSDHALLDKDPFTWCCIRTPRYCPYYLEKRPMADSSKYNQVSLGLAHGDPHFTTLDGQSYTFNDVGEFILLRSTFPRAMMIQGRTNITENLNGGNVATRFIAFAIQVGVNGPKIQAYHSYKADGKGDDIINVIDGEEILAPKTELEDVMVIKEKLDELKVMLKIIFKAGLFMTITSDRGMLAAQIGMGADLMHGDYAGLMGNFNGEKQDDLVSSTGGVLDPSIDKDKIHSFGKSWSLREVYGQATTGTSVLDKTLFSRYPDDMPTAAKYTLDGFYPNFYTMDDYEEELYDNCEFPADFPISSMQKQLSEECLFDYKSSADPYLAVITRKNREKYEIVKRKLGNRAPVFIEANEMVKTEVGQLTNVKFTYMDLDGDPVTVQVKMKDADGVLQVLQAPLTTTSSLTDSGETVYTSQFAFAPTKRYITLEYVLEDDINQVKTVYRPQVVLCACDNDGKCNYTVTQEDSGLFAYASCMCDPGQGGPFCTDDINGCMNSPCYNGQCSDRSPEEVTASGDLKEYKCQECPAGYEGTGESCTDIDECKVDEDNINRHKCSQVCVNLIGGYMCQCREGWQLDLDGRTCIDHPECSTAALNDCDLLHGKCINDHDGGYTCQCDQGYKKAKDSNICVDIDECLVDNGGCARFCVNTLGGHYCDCGPGYKLDRQDMHTCLQVNECELPYENRCAQVCNDRDGYYECACESGFRLADDGTSCEALTTCAQLLTCTDGYCGVVAGKEKCFCPAGYVLSLEDPTLCLDMNIQLSIQ</sequence>
<keyword evidence="8" id="KW-0472">Membrane</keyword>
<dbReference type="Pfam" id="PF12947">
    <property type="entry name" value="EGF_3"/>
    <property type="match status" value="1"/>
</dbReference>
<dbReference type="Pfam" id="PF06119">
    <property type="entry name" value="NIDO"/>
    <property type="match status" value="1"/>
</dbReference>
<evidence type="ECO:0000256" key="8">
    <source>
        <dbReference type="ARBA" id="ARBA00023136"/>
    </source>
</evidence>
<evidence type="ECO:0000256" key="9">
    <source>
        <dbReference type="ARBA" id="ARBA00023157"/>
    </source>
</evidence>
<evidence type="ECO:0000256" key="10">
    <source>
        <dbReference type="PROSITE-ProRule" id="PRU00076"/>
    </source>
</evidence>
<evidence type="ECO:0000256" key="7">
    <source>
        <dbReference type="ARBA" id="ARBA00022989"/>
    </source>
</evidence>
<feature type="disulfide bond" evidence="10">
    <location>
        <begin position="1561"/>
        <end position="1578"/>
    </location>
</feature>
<dbReference type="InterPro" id="IPR000152">
    <property type="entry name" value="EGF-type_Asp/Asn_hydroxyl_site"/>
</dbReference>
<dbReference type="EMBL" id="CAIIXF020000001">
    <property type="protein sequence ID" value="CAH1772469.1"/>
    <property type="molecule type" value="Genomic_DNA"/>
</dbReference>
<dbReference type="SMART" id="SM00723">
    <property type="entry name" value="AMOP"/>
    <property type="match status" value="1"/>
</dbReference>
<dbReference type="InterPro" id="IPR049883">
    <property type="entry name" value="NOTCH1_EGF-like"/>
</dbReference>
<dbReference type="SMART" id="SM00179">
    <property type="entry name" value="EGF_CA"/>
    <property type="match status" value="10"/>
</dbReference>
<dbReference type="InterPro" id="IPR001846">
    <property type="entry name" value="VWF_type-D"/>
</dbReference>
<feature type="disulfide bond" evidence="10">
    <location>
        <begin position="1609"/>
        <end position="1626"/>
    </location>
</feature>
<comment type="caution">
    <text evidence="10">Lacks conserved residue(s) required for the propagation of feature annotation.</text>
</comment>
<keyword evidence="6" id="KW-0106">Calcium</keyword>
<dbReference type="InterPro" id="IPR009030">
    <property type="entry name" value="Growth_fac_rcpt_cys_sf"/>
</dbReference>
<dbReference type="Pfam" id="PF07645">
    <property type="entry name" value="EGF_CA"/>
    <property type="match status" value="7"/>
</dbReference>
<reference evidence="11" key="1">
    <citation type="submission" date="2022-03" db="EMBL/GenBank/DDBJ databases">
        <authorList>
            <person name="Martin C."/>
        </authorList>
    </citation>
    <scope>NUCLEOTIDE SEQUENCE</scope>
</reference>
<dbReference type="Gene3D" id="2.10.25.10">
    <property type="entry name" value="Laminin"/>
    <property type="match status" value="11"/>
</dbReference>
<gene>
    <name evidence="11" type="ORF">OFUS_LOCUS233</name>
</gene>
<keyword evidence="5" id="KW-0677">Repeat</keyword>
<feature type="disulfide bond" evidence="10">
    <location>
        <begin position="2855"/>
        <end position="2872"/>
    </location>
</feature>
<dbReference type="GO" id="GO:0071944">
    <property type="term" value="C:cell periphery"/>
    <property type="evidence" value="ECO:0007669"/>
    <property type="project" value="UniProtKB-ARBA"/>
</dbReference>
<evidence type="ECO:0000256" key="6">
    <source>
        <dbReference type="ARBA" id="ARBA00022837"/>
    </source>
</evidence>
<dbReference type="PROSITE" id="PS01187">
    <property type="entry name" value="EGF_CA"/>
    <property type="match status" value="4"/>
</dbReference>
<dbReference type="PANTHER" id="PTHR13802:SF52">
    <property type="entry name" value="MUCIN-4"/>
    <property type="match status" value="1"/>
</dbReference>
<dbReference type="FunFam" id="2.10.25.10:FF:000038">
    <property type="entry name" value="Fibrillin 2"/>
    <property type="match status" value="2"/>
</dbReference>
<name>A0A8J1UWB8_OWEFU</name>
<dbReference type="InterPro" id="IPR000742">
    <property type="entry name" value="EGF"/>
</dbReference>
<dbReference type="Proteomes" id="UP000749559">
    <property type="component" value="Unassembled WGS sequence"/>
</dbReference>
<evidence type="ECO:0000256" key="3">
    <source>
        <dbReference type="ARBA" id="ARBA00022692"/>
    </source>
</evidence>